<gene>
    <name evidence="1" type="ORF">IAA60_03100</name>
</gene>
<reference evidence="1" key="1">
    <citation type="submission" date="2020-10" db="EMBL/GenBank/DDBJ databases">
        <authorList>
            <person name="Gilroy R."/>
        </authorList>
    </citation>
    <scope>NUCLEOTIDE SEQUENCE</scope>
    <source>
        <strain evidence="1">CHK181-108</strain>
    </source>
</reference>
<dbReference type="EMBL" id="DVLU01000028">
    <property type="protein sequence ID" value="HIT84876.1"/>
    <property type="molecule type" value="Genomic_DNA"/>
</dbReference>
<dbReference type="AlphaFoldDB" id="A0A9D1H2Y4"/>
<dbReference type="Proteomes" id="UP000824165">
    <property type="component" value="Unassembled WGS sequence"/>
</dbReference>
<protein>
    <submittedName>
        <fullName evidence="1">Uncharacterized protein</fullName>
    </submittedName>
</protein>
<evidence type="ECO:0000313" key="2">
    <source>
        <dbReference type="Proteomes" id="UP000824165"/>
    </source>
</evidence>
<evidence type="ECO:0000313" key="1">
    <source>
        <dbReference type="EMBL" id="HIT84876.1"/>
    </source>
</evidence>
<organism evidence="1 2">
    <name type="scientific">Candidatus Ornithomonoglobus intestinigallinarum</name>
    <dbReference type="NCBI Taxonomy" id="2840894"/>
    <lineage>
        <taxon>Bacteria</taxon>
        <taxon>Bacillati</taxon>
        <taxon>Bacillota</taxon>
        <taxon>Clostridia</taxon>
        <taxon>Candidatus Ornithomonoglobus</taxon>
    </lineage>
</organism>
<proteinExistence type="predicted"/>
<accession>A0A9D1H2Y4</accession>
<name>A0A9D1H2Y4_9FIRM</name>
<sequence>MIINKTGAVFKYEDTVYIIGEPVVGTNTSVYQGLFGIITEIRDGTDKETENDTPDIYCRFHPPVLASDRNQTEKFFSDLYGELKKIEDIALDCVIMAPEMILPLAANKIQLTIFLLEEDWAVDNECGHDILLFTDFIDAKKELCERLSEELENGCILLWKGRDDFIVDETDLSYKCYLDNEYLTSHYSISIQYNKLKISDSVFDNIRKNNTEKDFPNCFIPEPYNPYPLCIGKVKKECDNCCLYKDMKLEGGNE</sequence>
<comment type="caution">
    <text evidence="1">The sequence shown here is derived from an EMBL/GenBank/DDBJ whole genome shotgun (WGS) entry which is preliminary data.</text>
</comment>
<reference evidence="1" key="2">
    <citation type="journal article" date="2021" name="PeerJ">
        <title>Extensive microbial diversity within the chicken gut microbiome revealed by metagenomics and culture.</title>
        <authorList>
            <person name="Gilroy R."/>
            <person name="Ravi A."/>
            <person name="Getino M."/>
            <person name="Pursley I."/>
            <person name="Horton D.L."/>
            <person name="Alikhan N.F."/>
            <person name="Baker D."/>
            <person name="Gharbi K."/>
            <person name="Hall N."/>
            <person name="Watson M."/>
            <person name="Adriaenssens E.M."/>
            <person name="Foster-Nyarko E."/>
            <person name="Jarju S."/>
            <person name="Secka A."/>
            <person name="Antonio M."/>
            <person name="Oren A."/>
            <person name="Chaudhuri R.R."/>
            <person name="La Ragione R."/>
            <person name="Hildebrand F."/>
            <person name="Pallen M.J."/>
        </authorList>
    </citation>
    <scope>NUCLEOTIDE SEQUENCE</scope>
    <source>
        <strain evidence="1">CHK181-108</strain>
    </source>
</reference>